<dbReference type="Gene3D" id="1.25.40.20">
    <property type="entry name" value="Ankyrin repeat-containing domain"/>
    <property type="match status" value="5"/>
</dbReference>
<evidence type="ECO:0000256" key="1">
    <source>
        <dbReference type="ARBA" id="ARBA00022737"/>
    </source>
</evidence>
<feature type="repeat" description="ANK" evidence="3">
    <location>
        <begin position="260"/>
        <end position="297"/>
    </location>
</feature>
<proteinExistence type="predicted"/>
<dbReference type="InterPro" id="IPR002110">
    <property type="entry name" value="Ankyrin_rpt"/>
</dbReference>
<feature type="repeat" description="ANK" evidence="3">
    <location>
        <begin position="43"/>
        <end position="75"/>
    </location>
</feature>
<evidence type="ECO:0000256" key="4">
    <source>
        <dbReference type="SAM" id="SignalP"/>
    </source>
</evidence>
<name>A0A0A7CP56_ACHHY</name>
<dbReference type="Pfam" id="PF12796">
    <property type="entry name" value="Ank_2"/>
    <property type="match status" value="4"/>
</dbReference>
<organism evidence="5">
    <name type="scientific">Achlya hypogyna</name>
    <name type="common">Oomycete</name>
    <name type="synonym">Protoachlya hypogyna</name>
    <dbReference type="NCBI Taxonomy" id="1202772"/>
    <lineage>
        <taxon>Eukaryota</taxon>
        <taxon>Sar</taxon>
        <taxon>Stramenopiles</taxon>
        <taxon>Oomycota</taxon>
        <taxon>Saprolegniomycetes</taxon>
        <taxon>Saprolegniales</taxon>
        <taxon>Achlyaceae</taxon>
        <taxon>Achlya</taxon>
    </lineage>
</organism>
<dbReference type="AlphaFoldDB" id="A0A0A7CP56"/>
<dbReference type="SUPFAM" id="SSF48403">
    <property type="entry name" value="Ankyrin repeat"/>
    <property type="match status" value="2"/>
</dbReference>
<feature type="signal peptide" evidence="4">
    <location>
        <begin position="1"/>
        <end position="19"/>
    </location>
</feature>
<keyword evidence="4" id="KW-0732">Signal</keyword>
<dbReference type="PANTHER" id="PTHR24198">
    <property type="entry name" value="ANKYRIN REPEAT AND PROTEIN KINASE DOMAIN-CONTAINING PROTEIN"/>
    <property type="match status" value="1"/>
</dbReference>
<evidence type="ECO:0000256" key="2">
    <source>
        <dbReference type="ARBA" id="ARBA00023043"/>
    </source>
</evidence>
<dbReference type="PRINTS" id="PR01415">
    <property type="entry name" value="ANKYRIN"/>
</dbReference>
<reference evidence="5" key="1">
    <citation type="journal article" date="2014" name="Genome Biol. Evol.">
        <title>The secreted proteins of Achlya hypogyna and Thraustotheca clavata identify the ancestral oomycete secretome and reveal gene acquisitions by horizontal gene transfer.</title>
        <authorList>
            <person name="Misner I."/>
            <person name="Blouin N."/>
            <person name="Leonard G."/>
            <person name="Richards T.A."/>
            <person name="Lane C.E."/>
        </authorList>
    </citation>
    <scope>NUCLEOTIDE SEQUENCE</scope>
    <source>
        <strain evidence="5">ATCC 48635</strain>
    </source>
</reference>
<sequence length="553" mass="57474">MPSVHGLTNVSALMVAAASAPLGAVQDLLATTSPVDLDAASPEGLTALSFAVLQGRLEVVQALLAAGASPNANPRSVDGRLYSTPLEQAVALGDVAITKALLEYGADPAAVCLASCLDEGNAPMTTPLHTAVNLRCLPALVHGGHVTDKARAPSTESPADLLRLLLASGADPNAANGDGDTVLLRAVAVQNVAAVDLLVAHAASGRVNALNGNTVLHIAAQAGHSRRSRLLATVLQLGHVNVRNHVRAASIQWRSSSPQAGETPLLFALKTASHEQDLFETVSSLLAAGANVNAADTNGGTPFIVACQRGYAAVLYVLAQAHADVNHRDKAGLTGLHHACRLEMTSSVEVLVILFSVDVNRATPTGTTPFMLACATGNKHLVRTFLTKRKIDLGHCDDAGRTALHLASAHGHAVVINELLSYPGLPVDAIDKEGRSPYLLACASGHVAVAKALAAVPRVDTARLDKTCKSALMLACENGRLDVVQWLLESPAELASLAHEVSDGARNATHRRLQTGYATFEAACTAGHRDVAALLFQVPLVAIEASLRALRHH</sequence>
<dbReference type="PROSITE" id="PS50088">
    <property type="entry name" value="ANK_REPEAT"/>
    <property type="match status" value="5"/>
</dbReference>
<feature type="repeat" description="ANK" evidence="3">
    <location>
        <begin position="211"/>
        <end position="238"/>
    </location>
</feature>
<protein>
    <submittedName>
        <fullName evidence="5">Secreted protein</fullName>
    </submittedName>
</protein>
<feature type="repeat" description="ANK" evidence="3">
    <location>
        <begin position="399"/>
        <end position="432"/>
    </location>
</feature>
<evidence type="ECO:0000313" key="5">
    <source>
        <dbReference type="EMBL" id="AIG56219.1"/>
    </source>
</evidence>
<dbReference type="PROSITE" id="PS50297">
    <property type="entry name" value="ANK_REP_REGION"/>
    <property type="match status" value="4"/>
</dbReference>
<dbReference type="Pfam" id="PF13606">
    <property type="entry name" value="Ank_3"/>
    <property type="match status" value="1"/>
</dbReference>
<accession>A0A0A7CP56</accession>
<keyword evidence="1" id="KW-0677">Repeat</keyword>
<evidence type="ECO:0000256" key="3">
    <source>
        <dbReference type="PROSITE-ProRule" id="PRU00023"/>
    </source>
</evidence>
<dbReference type="InterPro" id="IPR036770">
    <property type="entry name" value="Ankyrin_rpt-contain_sf"/>
</dbReference>
<dbReference type="SMART" id="SM00248">
    <property type="entry name" value="ANK"/>
    <property type="match status" value="13"/>
</dbReference>
<keyword evidence="2 3" id="KW-0040">ANK repeat</keyword>
<dbReference type="PANTHER" id="PTHR24198:SF165">
    <property type="entry name" value="ANKYRIN REPEAT-CONTAINING PROTEIN-RELATED"/>
    <property type="match status" value="1"/>
</dbReference>
<feature type="chain" id="PRO_5002026002" evidence="4">
    <location>
        <begin position="20"/>
        <end position="553"/>
    </location>
</feature>
<feature type="repeat" description="ANK" evidence="3">
    <location>
        <begin position="298"/>
        <end position="330"/>
    </location>
</feature>
<dbReference type="EMBL" id="KM038758">
    <property type="protein sequence ID" value="AIG56219.1"/>
    <property type="molecule type" value="Genomic_DNA"/>
</dbReference>